<evidence type="ECO:0000256" key="5">
    <source>
        <dbReference type="ARBA" id="ARBA00021006"/>
    </source>
</evidence>
<evidence type="ECO:0000259" key="18">
    <source>
        <dbReference type="Pfam" id="PF00361"/>
    </source>
</evidence>
<feature type="domain" description="NADH:quinone oxidoreductase/Mrp antiporter transmembrane" evidence="18">
    <location>
        <begin position="106"/>
        <end position="390"/>
    </location>
</feature>
<dbReference type="GO" id="GO:0008137">
    <property type="term" value="F:NADH dehydrogenase (ubiquinone) activity"/>
    <property type="evidence" value="ECO:0007669"/>
    <property type="project" value="UniProtKB-UniRule"/>
</dbReference>
<evidence type="ECO:0000256" key="3">
    <source>
        <dbReference type="ARBA" id="ARBA00009025"/>
    </source>
</evidence>
<evidence type="ECO:0000313" key="20">
    <source>
        <dbReference type="EMBL" id="QEE94328.1"/>
    </source>
</evidence>
<keyword evidence="9" id="KW-1278">Translocase</keyword>
<geneLocation type="mitochondrion" evidence="20"/>
<evidence type="ECO:0000256" key="10">
    <source>
        <dbReference type="ARBA" id="ARBA00022982"/>
    </source>
</evidence>
<feature type="transmembrane region" description="Helical" evidence="17">
    <location>
        <begin position="87"/>
        <end position="104"/>
    </location>
</feature>
<feature type="transmembrane region" description="Helical" evidence="17">
    <location>
        <begin position="217"/>
        <end position="236"/>
    </location>
</feature>
<comment type="subcellular location">
    <subcellularLocation>
        <location evidence="2 17">Mitochondrion membrane</location>
        <topology evidence="2 17">Multi-pass membrane protein</topology>
    </subcellularLocation>
</comment>
<comment type="function">
    <text evidence="1">Core subunit of the mitochondrial membrane respiratory chain NADH dehydrogenase (Complex I) that is believed to belong to the minimal assembly required for catalysis. Complex I functions in the transfer of electrons from NADH to the respiratory chain. The immediate electron acceptor for the enzyme is believed to be ubiquinone.</text>
</comment>
<feature type="transmembrane region" description="Helical" evidence="17">
    <location>
        <begin position="274"/>
        <end position="296"/>
    </location>
</feature>
<feature type="transmembrane region" description="Helical" evidence="17">
    <location>
        <begin position="181"/>
        <end position="205"/>
    </location>
</feature>
<keyword evidence="8 17" id="KW-0812">Transmembrane</keyword>
<keyword evidence="14 17" id="KW-0496">Mitochondrion</keyword>
<comment type="function">
    <text evidence="17">Core subunit of the mitochondrial membrane respiratory chain NADH dehydrogenase (Complex I) which catalyzes electron transfer from NADH through the respiratory chain, using ubiquinone as an electron acceptor. Essential for the catalytic activity and assembly of complex I.</text>
</comment>
<keyword evidence="15 17" id="KW-0472">Membrane</keyword>
<dbReference type="GO" id="GO:0031966">
    <property type="term" value="C:mitochondrial membrane"/>
    <property type="evidence" value="ECO:0007669"/>
    <property type="project" value="UniProtKB-SubCell"/>
</dbReference>
<keyword evidence="6 17" id="KW-0813">Transport</keyword>
<feature type="transmembrane region" description="Helical" evidence="17">
    <location>
        <begin position="139"/>
        <end position="161"/>
    </location>
</feature>
<feature type="transmembrane region" description="Helical" evidence="17">
    <location>
        <begin position="248"/>
        <end position="267"/>
    </location>
</feature>
<comment type="catalytic activity">
    <reaction evidence="16 17">
        <text>a ubiquinone + NADH + 5 H(+)(in) = a ubiquinol + NAD(+) + 4 H(+)(out)</text>
        <dbReference type="Rhea" id="RHEA:29091"/>
        <dbReference type="Rhea" id="RHEA-COMP:9565"/>
        <dbReference type="Rhea" id="RHEA-COMP:9566"/>
        <dbReference type="ChEBI" id="CHEBI:15378"/>
        <dbReference type="ChEBI" id="CHEBI:16389"/>
        <dbReference type="ChEBI" id="CHEBI:17976"/>
        <dbReference type="ChEBI" id="CHEBI:57540"/>
        <dbReference type="ChEBI" id="CHEBI:57945"/>
        <dbReference type="EC" id="7.1.1.2"/>
    </reaction>
</comment>
<evidence type="ECO:0000256" key="13">
    <source>
        <dbReference type="ARBA" id="ARBA00023075"/>
    </source>
</evidence>
<dbReference type="EMBL" id="MK575482">
    <property type="protein sequence ID" value="QEE94328.1"/>
    <property type="molecule type" value="Genomic_DNA"/>
</dbReference>
<sequence length="447" mass="52227">MLKFIFGVMFIFFMFFYKNIFWLMQNLLFMFSFIFMLKISFNYYFCSISYYFGMDMMSYSLILLSLWICSLMLMASEKVYKFNNYKNLFLFMILFLLLMLIFTFSSMSMFMFYLFFESSLIPTLFLILGWGYQPERLQAGIYLLFYTLLASLPLLIGIFYIESEMKTMSIYLLSYKFMCNYNFLYLCLVFAFLVKMPMFLVHLWLPKAHVEAPISGSMILAGVLLKLGGYGLLRVFSMLQILGMKLNFFWISISLVGGVLVSLICLFQMDLKSLIAYSSVVHMSIVLSGMLTMSYWGLNGSYILMIAHGLCSSGLFCLANISYEQMMSRSMLINKGMLNLMPSLSMWWFLLCSSNMAAPPTLNLLGEISLLNSIVSWSWLSMIMLCLISFFSAAYTLYLFSYSQHGKIYSGINYMFFNFNREYLLLILHWLPLNLLIMKSNFCILWI</sequence>
<dbReference type="Pfam" id="PF00361">
    <property type="entry name" value="Proton_antipo_M"/>
    <property type="match status" value="1"/>
</dbReference>
<evidence type="ECO:0000256" key="4">
    <source>
        <dbReference type="ARBA" id="ARBA00012944"/>
    </source>
</evidence>
<feature type="transmembrane region" description="Helical" evidence="17">
    <location>
        <begin position="423"/>
        <end position="442"/>
    </location>
</feature>
<proteinExistence type="inferred from homology"/>
<evidence type="ECO:0000256" key="9">
    <source>
        <dbReference type="ARBA" id="ARBA00022967"/>
    </source>
</evidence>
<keyword evidence="12 17" id="KW-0520">NAD</keyword>
<feature type="transmembrane region" description="Helical" evidence="17">
    <location>
        <begin position="110"/>
        <end position="132"/>
    </location>
</feature>
<evidence type="ECO:0000256" key="7">
    <source>
        <dbReference type="ARBA" id="ARBA00022660"/>
    </source>
</evidence>
<dbReference type="InterPro" id="IPR001750">
    <property type="entry name" value="ND/Mrp_TM"/>
</dbReference>
<evidence type="ECO:0000256" key="1">
    <source>
        <dbReference type="ARBA" id="ARBA00003257"/>
    </source>
</evidence>
<reference evidence="20" key="1">
    <citation type="submission" date="2019-02" db="EMBL/GenBank/DDBJ databases">
        <title>Phylogenetic relationships and temporal diversification of Neotropical mosquitoes (Diptera: Culicidae) based on mitogenomes.</title>
        <authorList>
            <person name="Lorenz C."/>
            <person name="Alves J.M.P."/>
            <person name="Foster P.G."/>
            <person name="Suesdek L."/>
            <person name="Sallum M.A."/>
        </authorList>
    </citation>
    <scope>NUCLEOTIDE SEQUENCE</scope>
</reference>
<protein>
    <recommendedName>
        <fullName evidence="5 17">NADH-ubiquinone oxidoreductase chain 4</fullName>
        <ecNumber evidence="4 17">7.1.1.2</ecNumber>
    </recommendedName>
</protein>
<dbReference type="InterPro" id="IPR000260">
    <property type="entry name" value="NADH4_N"/>
</dbReference>
<dbReference type="GO" id="GO:0015990">
    <property type="term" value="P:electron transport coupled proton transport"/>
    <property type="evidence" value="ECO:0007669"/>
    <property type="project" value="TreeGrafter"/>
</dbReference>
<dbReference type="AlphaFoldDB" id="A0A5B9H8F1"/>
<dbReference type="InterPro" id="IPR003918">
    <property type="entry name" value="NADH_UbQ_OxRdtase"/>
</dbReference>
<gene>
    <name evidence="20" type="primary">nad4</name>
</gene>
<accession>A0A5B9H8F1</accession>
<feature type="transmembrane region" description="Helical" evidence="17">
    <location>
        <begin position="58"/>
        <end position="75"/>
    </location>
</feature>
<evidence type="ECO:0000259" key="19">
    <source>
        <dbReference type="Pfam" id="PF01059"/>
    </source>
</evidence>
<feature type="transmembrane region" description="Helical" evidence="17">
    <location>
        <begin position="31"/>
        <end position="52"/>
    </location>
</feature>
<evidence type="ECO:0000256" key="12">
    <source>
        <dbReference type="ARBA" id="ARBA00023027"/>
    </source>
</evidence>
<keyword evidence="11 17" id="KW-1133">Transmembrane helix</keyword>
<dbReference type="GO" id="GO:0048039">
    <property type="term" value="F:ubiquinone binding"/>
    <property type="evidence" value="ECO:0007669"/>
    <property type="project" value="TreeGrafter"/>
</dbReference>
<feature type="transmembrane region" description="Helical" evidence="17">
    <location>
        <begin position="344"/>
        <end position="365"/>
    </location>
</feature>
<evidence type="ECO:0000256" key="15">
    <source>
        <dbReference type="ARBA" id="ARBA00023136"/>
    </source>
</evidence>
<dbReference type="GO" id="GO:0003954">
    <property type="term" value="F:NADH dehydrogenase activity"/>
    <property type="evidence" value="ECO:0007669"/>
    <property type="project" value="TreeGrafter"/>
</dbReference>
<dbReference type="PANTHER" id="PTHR43507">
    <property type="entry name" value="NADH-UBIQUINONE OXIDOREDUCTASE CHAIN 4"/>
    <property type="match status" value="1"/>
</dbReference>
<dbReference type="Pfam" id="PF01059">
    <property type="entry name" value="Oxidored_q5_N"/>
    <property type="match status" value="1"/>
</dbReference>
<evidence type="ECO:0000256" key="17">
    <source>
        <dbReference type="RuleBase" id="RU003297"/>
    </source>
</evidence>
<feature type="domain" description="NADH:ubiquinone oxidoreductase chain 4 N-terminal" evidence="19">
    <location>
        <begin position="1"/>
        <end position="103"/>
    </location>
</feature>
<evidence type="ECO:0000256" key="6">
    <source>
        <dbReference type="ARBA" id="ARBA00022448"/>
    </source>
</evidence>
<evidence type="ECO:0000256" key="16">
    <source>
        <dbReference type="ARBA" id="ARBA00049551"/>
    </source>
</evidence>
<comment type="similarity">
    <text evidence="3 17">Belongs to the complex I subunit 4 family.</text>
</comment>
<evidence type="ECO:0000256" key="8">
    <source>
        <dbReference type="ARBA" id="ARBA00022692"/>
    </source>
</evidence>
<evidence type="ECO:0000256" key="2">
    <source>
        <dbReference type="ARBA" id="ARBA00004225"/>
    </source>
</evidence>
<keyword evidence="10 17" id="KW-0249">Electron transport</keyword>
<keyword evidence="7 17" id="KW-0679">Respiratory chain</keyword>
<dbReference type="PRINTS" id="PR01437">
    <property type="entry name" value="NUOXDRDTASE4"/>
</dbReference>
<keyword evidence="13 17" id="KW-0830">Ubiquinone</keyword>
<organism evidence="20">
    <name type="scientific">Limatus flavisetosus</name>
    <dbReference type="NCBI Taxonomy" id="1426897"/>
    <lineage>
        <taxon>Eukaryota</taxon>
        <taxon>Metazoa</taxon>
        <taxon>Ecdysozoa</taxon>
        <taxon>Arthropoda</taxon>
        <taxon>Hexapoda</taxon>
        <taxon>Insecta</taxon>
        <taxon>Pterygota</taxon>
        <taxon>Neoptera</taxon>
        <taxon>Endopterygota</taxon>
        <taxon>Diptera</taxon>
        <taxon>Nematocera</taxon>
        <taxon>Culicoidea</taxon>
        <taxon>Culicidae</taxon>
        <taxon>Culicinae</taxon>
        <taxon>Sabethini</taxon>
        <taxon>Limatus</taxon>
    </lineage>
</organism>
<name>A0A5B9H8F1_9DIPT</name>
<feature type="transmembrane region" description="Helical" evidence="17">
    <location>
        <begin position="377"/>
        <end position="402"/>
    </location>
</feature>
<feature type="transmembrane region" description="Helical" evidence="17">
    <location>
        <begin position="6"/>
        <end position="24"/>
    </location>
</feature>
<evidence type="ECO:0000256" key="14">
    <source>
        <dbReference type="ARBA" id="ARBA00023128"/>
    </source>
</evidence>
<dbReference type="PANTHER" id="PTHR43507:SF20">
    <property type="entry name" value="NADH-UBIQUINONE OXIDOREDUCTASE CHAIN 4"/>
    <property type="match status" value="1"/>
</dbReference>
<dbReference type="GO" id="GO:0042773">
    <property type="term" value="P:ATP synthesis coupled electron transport"/>
    <property type="evidence" value="ECO:0007669"/>
    <property type="project" value="InterPro"/>
</dbReference>
<dbReference type="EC" id="7.1.1.2" evidence="4 17"/>
<evidence type="ECO:0000256" key="11">
    <source>
        <dbReference type="ARBA" id="ARBA00022989"/>
    </source>
</evidence>
<feature type="transmembrane region" description="Helical" evidence="17">
    <location>
        <begin position="302"/>
        <end position="323"/>
    </location>
</feature>